<dbReference type="PANTHER" id="PTHR33365:SF4">
    <property type="entry name" value="CYCLOCHLOROTINE BIOSYNTHESIS PROTEIN O"/>
    <property type="match status" value="1"/>
</dbReference>
<evidence type="ECO:0008006" key="5">
    <source>
        <dbReference type="Google" id="ProtNLM"/>
    </source>
</evidence>
<gene>
    <name evidence="3" type="ORF">BO82DRAFT_352533</name>
</gene>
<sequence length="223" mass="25813">MNLGFFALIYKHRNGKTPEIDFVIPQLQRVLNHEVEIIDVGIGQTSPYAQDTPEADRLWREISQDGPYGWIKVDKADLDRINQTSVRLEDGSGYLAGLEVYHELHCLNWFRRKILGREIKLQEDPTPEYHLGHCLDILRHSIQCHADLSLMPVRWVEGYPFPWPVFQTTRTCRNWDDIFAWTKEHSIGAAGRVVHPHLGPVDGKDFDPETLPRPGHIVYIDED</sequence>
<dbReference type="AlphaFoldDB" id="A0A319CJ08"/>
<dbReference type="EMBL" id="KZ821687">
    <property type="protein sequence ID" value="PYH83791.1"/>
    <property type="molecule type" value="Genomic_DNA"/>
</dbReference>
<evidence type="ECO:0000256" key="1">
    <source>
        <dbReference type="ARBA" id="ARBA00004685"/>
    </source>
</evidence>
<keyword evidence="4" id="KW-1185">Reference proteome</keyword>
<name>A0A319CJ08_9EURO</name>
<organism evidence="3 4">
    <name type="scientific">Aspergillus uvarum CBS 121591</name>
    <dbReference type="NCBI Taxonomy" id="1448315"/>
    <lineage>
        <taxon>Eukaryota</taxon>
        <taxon>Fungi</taxon>
        <taxon>Dikarya</taxon>
        <taxon>Ascomycota</taxon>
        <taxon>Pezizomycotina</taxon>
        <taxon>Eurotiomycetes</taxon>
        <taxon>Eurotiomycetidae</taxon>
        <taxon>Eurotiales</taxon>
        <taxon>Aspergillaceae</taxon>
        <taxon>Aspergillus</taxon>
        <taxon>Aspergillus subgen. Circumdati</taxon>
    </lineage>
</organism>
<dbReference type="PANTHER" id="PTHR33365">
    <property type="entry name" value="YALI0B05434P"/>
    <property type="match status" value="1"/>
</dbReference>
<dbReference type="GeneID" id="37137460"/>
<evidence type="ECO:0000313" key="3">
    <source>
        <dbReference type="EMBL" id="PYH83791.1"/>
    </source>
</evidence>
<protein>
    <recommendedName>
        <fullName evidence="5">Tat pathway signal sequence</fullName>
    </recommendedName>
</protein>
<accession>A0A319CJ08</accession>
<dbReference type="Pfam" id="PF11807">
    <property type="entry name" value="UstYa"/>
    <property type="match status" value="1"/>
</dbReference>
<dbReference type="STRING" id="1448315.A0A319CJ08"/>
<proteinExistence type="inferred from homology"/>
<evidence type="ECO:0000256" key="2">
    <source>
        <dbReference type="ARBA" id="ARBA00035112"/>
    </source>
</evidence>
<comment type="similarity">
    <text evidence="2">Belongs to the ustYa family.</text>
</comment>
<dbReference type="GO" id="GO:0043386">
    <property type="term" value="P:mycotoxin biosynthetic process"/>
    <property type="evidence" value="ECO:0007669"/>
    <property type="project" value="InterPro"/>
</dbReference>
<dbReference type="Proteomes" id="UP000248340">
    <property type="component" value="Unassembled WGS sequence"/>
</dbReference>
<dbReference type="VEuPathDB" id="FungiDB:BO82DRAFT_352533"/>
<dbReference type="OrthoDB" id="3687641at2759"/>
<dbReference type="RefSeq" id="XP_025493991.1">
    <property type="nucleotide sequence ID" value="XM_025634719.1"/>
</dbReference>
<dbReference type="InterPro" id="IPR021765">
    <property type="entry name" value="UstYa-like"/>
</dbReference>
<evidence type="ECO:0000313" key="4">
    <source>
        <dbReference type="Proteomes" id="UP000248340"/>
    </source>
</evidence>
<reference evidence="3 4" key="1">
    <citation type="submission" date="2016-12" db="EMBL/GenBank/DDBJ databases">
        <title>The genomes of Aspergillus section Nigri reveals drivers in fungal speciation.</title>
        <authorList>
            <consortium name="DOE Joint Genome Institute"/>
            <person name="Vesth T.C."/>
            <person name="Nybo J."/>
            <person name="Theobald S."/>
            <person name="Brandl J."/>
            <person name="Frisvad J.C."/>
            <person name="Nielsen K.F."/>
            <person name="Lyhne E.K."/>
            <person name="Kogle M.E."/>
            <person name="Kuo A."/>
            <person name="Riley R."/>
            <person name="Clum A."/>
            <person name="Nolan M."/>
            <person name="Lipzen A."/>
            <person name="Salamov A."/>
            <person name="Henrissat B."/>
            <person name="Wiebenga A."/>
            <person name="De Vries R.P."/>
            <person name="Grigoriev I.V."/>
            <person name="Mortensen U.H."/>
            <person name="Andersen M.R."/>
            <person name="Baker S.E."/>
        </authorList>
    </citation>
    <scope>NUCLEOTIDE SEQUENCE [LARGE SCALE GENOMIC DNA]</scope>
    <source>
        <strain evidence="3 4">CBS 121591</strain>
    </source>
</reference>
<comment type="pathway">
    <text evidence="1">Mycotoxin biosynthesis.</text>
</comment>